<accession>A0ACC2W0H4</accession>
<sequence length="310" mass="33852">MSPIKITKDNAKAIFEQYNHILFDCDGVLWLGPDAIPNVQQAVSALEKQGKTFAFVSNNSSASRNTYHEKFKRLGYKGLQKSQYFPTCYSAATCIKEKLQIPIGSKVWVLGDHGIEQELEEAGYVPLGGTDPGLDTPFDPDHELLIVDKDVKAVVIGSTKSFNYMRIALTLQYLLADNKSIPFIGTNIDRTYPGPKGLVLPAGGSVVEYMAYTADRRFIDVGKPSQVLLDAIIDHCKFDRSKTLMVGDTLYTDIKFGNDGNLGGGAGSSLLVLTGGTSETQLRAQVDHGESSLTPAYYIESFGDLAEYLS</sequence>
<comment type="caution">
    <text evidence="1">The sequence shown here is derived from an EMBL/GenBank/DDBJ whole genome shotgun (WGS) entry which is preliminary data.</text>
</comment>
<evidence type="ECO:0000313" key="1">
    <source>
        <dbReference type="EMBL" id="KAJ9104883.1"/>
    </source>
</evidence>
<dbReference type="EMBL" id="JASBWR010000038">
    <property type="protein sequence ID" value="KAJ9104883.1"/>
    <property type="molecule type" value="Genomic_DNA"/>
</dbReference>
<gene>
    <name evidence="1" type="ORF">QFC19_003846</name>
</gene>
<name>A0ACC2W0H4_9TREE</name>
<organism evidence="1 2">
    <name type="scientific">Naganishia cerealis</name>
    <dbReference type="NCBI Taxonomy" id="610337"/>
    <lineage>
        <taxon>Eukaryota</taxon>
        <taxon>Fungi</taxon>
        <taxon>Dikarya</taxon>
        <taxon>Basidiomycota</taxon>
        <taxon>Agaricomycotina</taxon>
        <taxon>Tremellomycetes</taxon>
        <taxon>Filobasidiales</taxon>
        <taxon>Filobasidiaceae</taxon>
        <taxon>Naganishia</taxon>
    </lineage>
</organism>
<dbReference type="Proteomes" id="UP001241377">
    <property type="component" value="Unassembled WGS sequence"/>
</dbReference>
<protein>
    <submittedName>
        <fullName evidence="1">Uncharacterized protein</fullName>
    </submittedName>
</protein>
<evidence type="ECO:0000313" key="2">
    <source>
        <dbReference type="Proteomes" id="UP001241377"/>
    </source>
</evidence>
<keyword evidence="2" id="KW-1185">Reference proteome</keyword>
<reference evidence="1" key="1">
    <citation type="submission" date="2023-04" db="EMBL/GenBank/DDBJ databases">
        <title>Draft Genome sequencing of Naganishia species isolated from polar environments using Oxford Nanopore Technology.</title>
        <authorList>
            <person name="Leo P."/>
            <person name="Venkateswaran K."/>
        </authorList>
    </citation>
    <scope>NUCLEOTIDE SEQUENCE</scope>
    <source>
        <strain evidence="1">MNA-CCFEE 5261</strain>
    </source>
</reference>
<proteinExistence type="predicted"/>